<dbReference type="InterPro" id="IPR028098">
    <property type="entry name" value="Glyco_trans_4-like_N"/>
</dbReference>
<dbReference type="CDD" id="cd03801">
    <property type="entry name" value="GT4_PimA-like"/>
    <property type="match status" value="1"/>
</dbReference>
<accession>A0ABY7SW50</accession>
<evidence type="ECO:0000259" key="2">
    <source>
        <dbReference type="Pfam" id="PF13439"/>
    </source>
</evidence>
<dbReference type="Gene3D" id="3.40.50.2000">
    <property type="entry name" value="Glycogen Phosphorylase B"/>
    <property type="match status" value="2"/>
</dbReference>
<gene>
    <name evidence="3" type="ORF">JHW45_02290</name>
</gene>
<dbReference type="EMBL" id="CP067134">
    <property type="protein sequence ID" value="WCR11255.1"/>
    <property type="molecule type" value="Genomic_DNA"/>
</dbReference>
<dbReference type="PANTHER" id="PTHR46401:SF2">
    <property type="entry name" value="GLYCOSYLTRANSFERASE WBBK-RELATED"/>
    <property type="match status" value="1"/>
</dbReference>
<dbReference type="RefSeq" id="WP_272859356.1">
    <property type="nucleotide sequence ID" value="NZ_CP067134.1"/>
</dbReference>
<dbReference type="SUPFAM" id="SSF53756">
    <property type="entry name" value="UDP-Glycosyltransferase/glycogen phosphorylase"/>
    <property type="match status" value="1"/>
</dbReference>
<feature type="domain" description="Glycosyltransferase subfamily 4-like N-terminal" evidence="2">
    <location>
        <begin position="83"/>
        <end position="160"/>
    </location>
</feature>
<name>A0ABY7SW50_9RHOB</name>
<dbReference type="Pfam" id="PF13692">
    <property type="entry name" value="Glyco_trans_1_4"/>
    <property type="match status" value="1"/>
</dbReference>
<dbReference type="Proteomes" id="UP001218412">
    <property type="component" value="Chromosome"/>
</dbReference>
<keyword evidence="1" id="KW-0808">Transferase</keyword>
<reference evidence="3 4" key="1">
    <citation type="submission" date="2021-01" db="EMBL/GenBank/DDBJ databases">
        <title>Biogeographic distribution of Paracoccus.</title>
        <authorList>
            <person name="Hollensteiner J."/>
            <person name="Leineberger J."/>
            <person name="Brinkhoff T."/>
            <person name="Daniel R."/>
        </authorList>
    </citation>
    <scope>NUCLEOTIDE SEQUENCE [LARGE SCALE GENOMIC DNA]</scope>
    <source>
        <strain evidence="3 4">LMG25392</strain>
    </source>
</reference>
<keyword evidence="4" id="KW-1185">Reference proteome</keyword>
<evidence type="ECO:0000256" key="1">
    <source>
        <dbReference type="ARBA" id="ARBA00022679"/>
    </source>
</evidence>
<dbReference type="Pfam" id="PF13439">
    <property type="entry name" value="Glyco_transf_4"/>
    <property type="match status" value="1"/>
</dbReference>
<proteinExistence type="predicted"/>
<evidence type="ECO:0000313" key="3">
    <source>
        <dbReference type="EMBL" id="WCR11255.1"/>
    </source>
</evidence>
<dbReference type="PANTHER" id="PTHR46401">
    <property type="entry name" value="GLYCOSYLTRANSFERASE WBBK-RELATED"/>
    <property type="match status" value="1"/>
</dbReference>
<organism evidence="3 4">
    <name type="scientific">Paracoccus stylophorae</name>
    <dbReference type="NCBI Taxonomy" id="659350"/>
    <lineage>
        <taxon>Bacteria</taxon>
        <taxon>Pseudomonadati</taxon>
        <taxon>Pseudomonadota</taxon>
        <taxon>Alphaproteobacteria</taxon>
        <taxon>Rhodobacterales</taxon>
        <taxon>Paracoccaceae</taxon>
        <taxon>Paracoccus</taxon>
    </lineage>
</organism>
<protein>
    <submittedName>
        <fullName evidence="3">Glycosyltransferase family 4 protein</fullName>
    </submittedName>
</protein>
<evidence type="ECO:0000313" key="4">
    <source>
        <dbReference type="Proteomes" id="UP001218412"/>
    </source>
</evidence>
<sequence length="349" mass="37195">MTPAAFAIPGDPDRLTGGFLYERRLLSGLRVLGHDVAYLRLPSSFPDPDPADMDRAVAMLNAVQPARPLILDGLVSGAIDPAGLARVRAPVIAMVHHPLALESGLDAARRDHLHRTERANLALCRHVLVPSPHTRAILTQRYDVDPERITVARPGVDRTRLPRDPATPPLILSVGILHPRKGHDVLIAALSLLPDLDWQAVIVGNPWDSDHAADLHSVIAASPVAARIRLAGRVGADRLQRLYARAAIFALATRYEGYGIVFDEALLNGLPVVSCRTGAVPDTVPEEAGLLTPPDDPAAFAAALRALLSDQARHGRMAAAACRAGHALPGWSDTARIASAVIDRVAEAG</sequence>